<organism evidence="1 2">
    <name type="scientific">Sistotremastrum suecicum HHB10207 ss-3</name>
    <dbReference type="NCBI Taxonomy" id="1314776"/>
    <lineage>
        <taxon>Eukaryota</taxon>
        <taxon>Fungi</taxon>
        <taxon>Dikarya</taxon>
        <taxon>Basidiomycota</taxon>
        <taxon>Agaricomycotina</taxon>
        <taxon>Agaricomycetes</taxon>
        <taxon>Sistotremastrales</taxon>
        <taxon>Sistotremastraceae</taxon>
        <taxon>Sistotremastrum</taxon>
    </lineage>
</organism>
<dbReference type="Proteomes" id="UP000076798">
    <property type="component" value="Unassembled WGS sequence"/>
</dbReference>
<evidence type="ECO:0000313" key="1">
    <source>
        <dbReference type="EMBL" id="KZT34689.1"/>
    </source>
</evidence>
<proteinExistence type="predicted"/>
<evidence type="ECO:0000313" key="2">
    <source>
        <dbReference type="Proteomes" id="UP000076798"/>
    </source>
</evidence>
<dbReference type="EMBL" id="KV428169">
    <property type="protein sequence ID" value="KZT34689.1"/>
    <property type="molecule type" value="Genomic_DNA"/>
</dbReference>
<name>A0A165ZVQ9_9AGAM</name>
<sequence length="73" mass="8305">MGVTSISDNHLRTVSTDPLRRKLLQGTFQIPNEANLKGETMVTRMDAVHGQVFMLRRDGCLILDRVPCFVIQY</sequence>
<keyword evidence="2" id="KW-1185">Reference proteome</keyword>
<protein>
    <submittedName>
        <fullName evidence="1">Uncharacterized protein</fullName>
    </submittedName>
</protein>
<gene>
    <name evidence="1" type="ORF">SISSUDRAFT_1052432</name>
</gene>
<accession>A0A165ZVQ9</accession>
<reference evidence="1 2" key="1">
    <citation type="journal article" date="2016" name="Mol. Biol. Evol.">
        <title>Comparative Genomics of Early-Diverging Mushroom-Forming Fungi Provides Insights into the Origins of Lignocellulose Decay Capabilities.</title>
        <authorList>
            <person name="Nagy L.G."/>
            <person name="Riley R."/>
            <person name="Tritt A."/>
            <person name="Adam C."/>
            <person name="Daum C."/>
            <person name="Floudas D."/>
            <person name="Sun H."/>
            <person name="Yadav J.S."/>
            <person name="Pangilinan J."/>
            <person name="Larsson K.H."/>
            <person name="Matsuura K."/>
            <person name="Barry K."/>
            <person name="Labutti K."/>
            <person name="Kuo R."/>
            <person name="Ohm R.A."/>
            <person name="Bhattacharya S.S."/>
            <person name="Shirouzu T."/>
            <person name="Yoshinaga Y."/>
            <person name="Martin F.M."/>
            <person name="Grigoriev I.V."/>
            <person name="Hibbett D.S."/>
        </authorList>
    </citation>
    <scope>NUCLEOTIDE SEQUENCE [LARGE SCALE GENOMIC DNA]</scope>
    <source>
        <strain evidence="1 2">HHB10207 ss-3</strain>
    </source>
</reference>
<dbReference type="AlphaFoldDB" id="A0A165ZVQ9"/>